<gene>
    <name evidence="2" type="ORF">KIW84_042356</name>
</gene>
<proteinExistence type="predicted"/>
<dbReference type="Proteomes" id="UP001058974">
    <property type="component" value="Chromosome 4"/>
</dbReference>
<dbReference type="AlphaFoldDB" id="A0A9D4XFD9"/>
<organism evidence="2 3">
    <name type="scientific">Pisum sativum</name>
    <name type="common">Garden pea</name>
    <name type="synonym">Lathyrus oleraceus</name>
    <dbReference type="NCBI Taxonomy" id="3888"/>
    <lineage>
        <taxon>Eukaryota</taxon>
        <taxon>Viridiplantae</taxon>
        <taxon>Streptophyta</taxon>
        <taxon>Embryophyta</taxon>
        <taxon>Tracheophyta</taxon>
        <taxon>Spermatophyta</taxon>
        <taxon>Magnoliopsida</taxon>
        <taxon>eudicotyledons</taxon>
        <taxon>Gunneridae</taxon>
        <taxon>Pentapetalae</taxon>
        <taxon>rosids</taxon>
        <taxon>fabids</taxon>
        <taxon>Fabales</taxon>
        <taxon>Fabaceae</taxon>
        <taxon>Papilionoideae</taxon>
        <taxon>50 kb inversion clade</taxon>
        <taxon>NPAAA clade</taxon>
        <taxon>Hologalegina</taxon>
        <taxon>IRL clade</taxon>
        <taxon>Fabeae</taxon>
        <taxon>Lathyrus</taxon>
    </lineage>
</organism>
<reference evidence="2 3" key="1">
    <citation type="journal article" date="2022" name="Nat. Genet.">
        <title>Improved pea reference genome and pan-genome highlight genomic features and evolutionary characteristics.</title>
        <authorList>
            <person name="Yang T."/>
            <person name="Liu R."/>
            <person name="Luo Y."/>
            <person name="Hu S."/>
            <person name="Wang D."/>
            <person name="Wang C."/>
            <person name="Pandey M.K."/>
            <person name="Ge S."/>
            <person name="Xu Q."/>
            <person name="Li N."/>
            <person name="Li G."/>
            <person name="Huang Y."/>
            <person name="Saxena R.K."/>
            <person name="Ji Y."/>
            <person name="Li M."/>
            <person name="Yan X."/>
            <person name="He Y."/>
            <person name="Liu Y."/>
            <person name="Wang X."/>
            <person name="Xiang C."/>
            <person name="Varshney R.K."/>
            <person name="Ding H."/>
            <person name="Gao S."/>
            <person name="Zong X."/>
        </authorList>
    </citation>
    <scope>NUCLEOTIDE SEQUENCE [LARGE SCALE GENOMIC DNA]</scope>
    <source>
        <strain evidence="2 3">cv. Zhongwan 6</strain>
    </source>
</reference>
<keyword evidence="3" id="KW-1185">Reference proteome</keyword>
<feature type="compositionally biased region" description="Basic and acidic residues" evidence="1">
    <location>
        <begin position="1"/>
        <end position="13"/>
    </location>
</feature>
<dbReference type="Gramene" id="Psat04G0235600-T1">
    <property type="protein sequence ID" value="KAI5417706.1"/>
    <property type="gene ID" value="KIW84_042356"/>
</dbReference>
<protein>
    <submittedName>
        <fullName evidence="2">Uncharacterized protein</fullName>
    </submittedName>
</protein>
<sequence length="151" mass="17150">MDLKRGRLTRDSSSRTAPTPYAHTYPNLKFLSKAHAGKYLKLADYHIVREIAFACDDLQGFGKVVEALKQRSWVSFNNFIQEANENIGLEFYTNATFGERVGVPAYPDDEMIRPKAPINAHAIRRLQNMHQGEVAQNDQEDNQAGNDEGFY</sequence>
<feature type="region of interest" description="Disordered" evidence="1">
    <location>
        <begin position="1"/>
        <end position="20"/>
    </location>
</feature>
<evidence type="ECO:0000313" key="2">
    <source>
        <dbReference type="EMBL" id="KAI5417706.1"/>
    </source>
</evidence>
<evidence type="ECO:0000256" key="1">
    <source>
        <dbReference type="SAM" id="MobiDB-lite"/>
    </source>
</evidence>
<name>A0A9D4XFD9_PEA</name>
<dbReference type="EMBL" id="JAMSHJ010000004">
    <property type="protein sequence ID" value="KAI5417706.1"/>
    <property type="molecule type" value="Genomic_DNA"/>
</dbReference>
<accession>A0A9D4XFD9</accession>
<evidence type="ECO:0000313" key="3">
    <source>
        <dbReference type="Proteomes" id="UP001058974"/>
    </source>
</evidence>
<comment type="caution">
    <text evidence="2">The sequence shown here is derived from an EMBL/GenBank/DDBJ whole genome shotgun (WGS) entry which is preliminary data.</text>
</comment>